<dbReference type="GO" id="GO:0009245">
    <property type="term" value="P:lipid A biosynthetic process"/>
    <property type="evidence" value="ECO:0007669"/>
    <property type="project" value="TreeGrafter"/>
</dbReference>
<evidence type="ECO:0000256" key="1">
    <source>
        <dbReference type="ARBA" id="ARBA00022801"/>
    </source>
</evidence>
<dbReference type="PANTHER" id="PTHR34990">
    <property type="entry name" value="UDP-2,3-DIACYLGLUCOSAMINE HYDROLASE-RELATED"/>
    <property type="match status" value="1"/>
</dbReference>
<name>A0A9D5JYM3_9BACT</name>
<dbReference type="GO" id="GO:0008758">
    <property type="term" value="F:UDP-2,3-diacylglucosamine hydrolase activity"/>
    <property type="evidence" value="ECO:0007669"/>
    <property type="project" value="TreeGrafter"/>
</dbReference>
<dbReference type="InterPro" id="IPR029052">
    <property type="entry name" value="Metallo-depent_PP-like"/>
</dbReference>
<dbReference type="CDD" id="cd07398">
    <property type="entry name" value="MPP_YbbF-LpxH"/>
    <property type="match status" value="1"/>
</dbReference>
<organism evidence="2 3">
    <name type="scientific">candidate division KSB3 bacterium</name>
    <dbReference type="NCBI Taxonomy" id="2044937"/>
    <lineage>
        <taxon>Bacteria</taxon>
        <taxon>candidate division KSB3</taxon>
    </lineage>
</organism>
<sequence length="248" mass="28631">MMVDGDTIVIADAHVDEANVDELACFLAFLTALQTRALRRLLIVGDLFNLWVGTPHMRLPHHHAVVDALQALRRQGLTLIYIEGNRDYFLAPMYLHAPFDVIASEAVQEKIGGKTIYFSHGDLVNVDDRQYRLWRSVSRSWAVSAAFRALPRGIAVSLARYVERTLRGTNQKHKQGFPLEACQTYAEQLWKRGNDIIVLGHFHEQRHHEDEYHRQRRHLYVLPAWKDTHTYLQIDAHGTLVFRQFACP</sequence>
<dbReference type="GO" id="GO:0016020">
    <property type="term" value="C:membrane"/>
    <property type="evidence" value="ECO:0007669"/>
    <property type="project" value="GOC"/>
</dbReference>
<dbReference type="PANTHER" id="PTHR34990:SF1">
    <property type="entry name" value="UDP-2,3-DIACYLGLUCOSAMINE HYDROLASE"/>
    <property type="match status" value="1"/>
</dbReference>
<reference evidence="2" key="1">
    <citation type="submission" date="2019-11" db="EMBL/GenBank/DDBJ databases">
        <title>Microbial mats filling the niche in hypersaline microbial mats.</title>
        <authorList>
            <person name="Wong H.L."/>
            <person name="Macleod F.I."/>
            <person name="White R.A. III"/>
            <person name="Burns B.P."/>
        </authorList>
    </citation>
    <scope>NUCLEOTIDE SEQUENCE</scope>
    <source>
        <strain evidence="2">Rbin_158</strain>
    </source>
</reference>
<dbReference type="Proteomes" id="UP000649604">
    <property type="component" value="Unassembled WGS sequence"/>
</dbReference>
<gene>
    <name evidence="2" type="ORF">GF339_19525</name>
</gene>
<dbReference type="Gene3D" id="3.60.21.10">
    <property type="match status" value="1"/>
</dbReference>
<comment type="caution">
    <text evidence="2">The sequence shown here is derived from an EMBL/GenBank/DDBJ whole genome shotgun (WGS) entry which is preliminary data.</text>
</comment>
<evidence type="ECO:0008006" key="4">
    <source>
        <dbReference type="Google" id="ProtNLM"/>
    </source>
</evidence>
<evidence type="ECO:0000313" key="2">
    <source>
        <dbReference type="EMBL" id="MBD3326784.1"/>
    </source>
</evidence>
<accession>A0A9D5JYM3</accession>
<proteinExistence type="predicted"/>
<keyword evidence="1" id="KW-0378">Hydrolase</keyword>
<dbReference type="SUPFAM" id="SSF56300">
    <property type="entry name" value="Metallo-dependent phosphatases"/>
    <property type="match status" value="1"/>
</dbReference>
<dbReference type="EMBL" id="WJJP01000635">
    <property type="protein sequence ID" value="MBD3326784.1"/>
    <property type="molecule type" value="Genomic_DNA"/>
</dbReference>
<dbReference type="InterPro" id="IPR043461">
    <property type="entry name" value="LpxH-like"/>
</dbReference>
<dbReference type="AlphaFoldDB" id="A0A9D5JYM3"/>
<protein>
    <recommendedName>
        <fullName evidence="4">UDP-2,3-diacylglucosamine diphosphatase</fullName>
    </recommendedName>
</protein>
<evidence type="ECO:0000313" key="3">
    <source>
        <dbReference type="Proteomes" id="UP000649604"/>
    </source>
</evidence>